<keyword evidence="2" id="KW-1185">Reference proteome</keyword>
<dbReference type="InterPro" id="IPR036915">
    <property type="entry name" value="Cyclin-like_sf"/>
</dbReference>
<reference evidence="3" key="1">
    <citation type="submission" date="2025-08" db="UniProtKB">
        <authorList>
            <consortium name="RefSeq"/>
        </authorList>
    </citation>
    <scope>IDENTIFICATION</scope>
    <source>
        <tissue evidence="3">Testes</tissue>
    </source>
</reference>
<dbReference type="PANTHER" id="PTHR22896:SF0">
    <property type="entry name" value="CYCLIN N-TERMINAL DOMAIN-CONTAINING PROTEIN"/>
    <property type="match status" value="1"/>
</dbReference>
<gene>
    <name evidence="3" type="primary">LOC100366550</name>
</gene>
<organism evidence="2 3">
    <name type="scientific">Saccoglossus kowalevskii</name>
    <name type="common">Acorn worm</name>
    <dbReference type="NCBI Taxonomy" id="10224"/>
    <lineage>
        <taxon>Eukaryota</taxon>
        <taxon>Metazoa</taxon>
        <taxon>Hemichordata</taxon>
        <taxon>Enteropneusta</taxon>
        <taxon>Harrimaniidae</taxon>
        <taxon>Saccoglossus</taxon>
    </lineage>
</organism>
<dbReference type="RefSeq" id="XP_002733471.2">
    <property type="nucleotide sequence ID" value="XM_002733425.2"/>
</dbReference>
<dbReference type="Gene3D" id="1.10.472.10">
    <property type="entry name" value="Cyclin-like"/>
    <property type="match status" value="1"/>
</dbReference>
<accession>A0ABM0GMY2</accession>
<evidence type="ECO:0000259" key="1">
    <source>
        <dbReference type="Pfam" id="PF00134"/>
    </source>
</evidence>
<dbReference type="GeneID" id="100366550"/>
<protein>
    <submittedName>
        <fullName evidence="3">CDK5 and ABL1 enzyme substrate 1-like</fullName>
    </submittedName>
</protein>
<dbReference type="SUPFAM" id="SSF47954">
    <property type="entry name" value="Cyclin-like"/>
    <property type="match status" value="1"/>
</dbReference>
<feature type="domain" description="Cyclin N-terminal" evidence="1">
    <location>
        <begin position="328"/>
        <end position="389"/>
    </location>
</feature>
<dbReference type="InterPro" id="IPR006671">
    <property type="entry name" value="Cyclin_N"/>
</dbReference>
<name>A0ABM0GMY2_SACKO</name>
<proteinExistence type="predicted"/>
<evidence type="ECO:0000313" key="3">
    <source>
        <dbReference type="RefSeq" id="XP_002733471.2"/>
    </source>
</evidence>
<sequence length="400" mass="44974">MATNGRRRNVKNSRKRSDALLFLSSISLDGSVKENNIHNNGENEVTKECAVAPSAPLDEQINSRTLGDDDEVQVRVPGKIPLQRTHSASSHTSTEKIGSLSPRKNRVLLVSHRKVPYAIFSVLPYSKQSQHGIFKSEAFHHVEANTSFRTRRPSGLKPLSLSHEDFLACAGKEIQDGLGKAISYSHFLVPTLSKVVALRQRLNQESGYNSCPQSPNSPVVKKQNPFNRCISYDPKLVGATALVNERENEALLNDAIFYYDPYQLDDPELCSGKHKKLLTFSSYRVSVIDYAKPSELKKELNDRFREKFPHMQLTLSKLRSIKRELKKIAMVQSHLDAGTLAQAYVYFEKLVLQGKINKENRKICAGACLLLAAKLSDTKGVELQHLIKVQQIPVLRMDHF</sequence>
<dbReference type="InterPro" id="IPR012388">
    <property type="entry name" value="CABLES1/2"/>
</dbReference>
<dbReference type="PANTHER" id="PTHR22896">
    <property type="entry name" value="CDK5 AND ABL1 ENZYME SUBSTRATE 1"/>
    <property type="match status" value="1"/>
</dbReference>
<evidence type="ECO:0000313" key="2">
    <source>
        <dbReference type="Proteomes" id="UP000694865"/>
    </source>
</evidence>
<dbReference type="Proteomes" id="UP000694865">
    <property type="component" value="Unplaced"/>
</dbReference>
<dbReference type="Pfam" id="PF00134">
    <property type="entry name" value="Cyclin_N"/>
    <property type="match status" value="1"/>
</dbReference>